<dbReference type="PIRSF" id="PIRSF001220">
    <property type="entry name" value="L-ASNase_gatD"/>
    <property type="match status" value="1"/>
</dbReference>
<dbReference type="Pfam" id="PF18195">
    <property type="entry name" value="GatD_N"/>
    <property type="match status" value="1"/>
</dbReference>
<dbReference type="GO" id="GO:0004067">
    <property type="term" value="F:asparaginase activity"/>
    <property type="evidence" value="ECO:0007669"/>
    <property type="project" value="UniProtKB-UniRule"/>
</dbReference>
<feature type="active site" evidence="5">
    <location>
        <position position="264"/>
    </location>
</feature>
<dbReference type="EMBL" id="DTCK01000041">
    <property type="protein sequence ID" value="HGQ36488.1"/>
    <property type="molecule type" value="Genomic_DNA"/>
</dbReference>
<dbReference type="SUPFAM" id="SSF53774">
    <property type="entry name" value="Glutaminase/Asparaginase"/>
    <property type="match status" value="1"/>
</dbReference>
<feature type="active site" evidence="5">
    <location>
        <position position="186"/>
    </location>
</feature>
<comment type="similarity">
    <text evidence="5 7">Belongs to the asparaginase 1 family. GatD subfamily.</text>
</comment>
<keyword evidence="1 5" id="KW-0436">Ligase</keyword>
<dbReference type="Gene3D" id="3.40.50.40">
    <property type="match status" value="1"/>
</dbReference>
<evidence type="ECO:0000256" key="7">
    <source>
        <dbReference type="RuleBase" id="RU004457"/>
    </source>
</evidence>
<dbReference type="NCBIfam" id="NF003217">
    <property type="entry name" value="PRK04183.1"/>
    <property type="match status" value="1"/>
</dbReference>
<dbReference type="Pfam" id="PF17763">
    <property type="entry name" value="Asparaginase_C"/>
    <property type="match status" value="1"/>
</dbReference>
<dbReference type="InterPro" id="IPR027473">
    <property type="entry name" value="L-asparaginase_C"/>
</dbReference>
<evidence type="ECO:0000256" key="5">
    <source>
        <dbReference type="HAMAP-Rule" id="MF_00586"/>
    </source>
</evidence>
<evidence type="ECO:0000256" key="1">
    <source>
        <dbReference type="ARBA" id="ARBA00022598"/>
    </source>
</evidence>
<feature type="domain" description="GatD N-terminal" evidence="10">
    <location>
        <begin position="23"/>
        <end position="76"/>
    </location>
</feature>
<dbReference type="Gene3D" id="2.30.30.520">
    <property type="match status" value="1"/>
</dbReference>
<dbReference type="InterPro" id="IPR036152">
    <property type="entry name" value="Asp/glu_Ase-like_sf"/>
</dbReference>
<dbReference type="NCBIfam" id="TIGR02153">
    <property type="entry name" value="gatD_arch"/>
    <property type="match status" value="1"/>
</dbReference>
<dbReference type="InterPro" id="IPR011878">
    <property type="entry name" value="GatD"/>
</dbReference>
<dbReference type="InterPro" id="IPR027474">
    <property type="entry name" value="L-asparaginase_N"/>
</dbReference>
<dbReference type="HAMAP" id="MF_00586">
    <property type="entry name" value="GatD"/>
    <property type="match status" value="1"/>
</dbReference>
<organism evidence="12">
    <name type="scientific">Ignisphaera aggregans</name>
    <dbReference type="NCBI Taxonomy" id="334771"/>
    <lineage>
        <taxon>Archaea</taxon>
        <taxon>Thermoproteota</taxon>
        <taxon>Thermoprotei</taxon>
        <taxon>Desulfurococcales</taxon>
        <taxon>Desulfurococcaceae</taxon>
        <taxon>Ignisphaera</taxon>
    </lineage>
</organism>
<protein>
    <recommendedName>
        <fullName evidence="5 7">Glutamyl-tRNA(Gln) amidotransferase subunit D</fullName>
        <shortName evidence="5">Glu-ADT subunit D</shortName>
        <ecNumber evidence="5 7">6.3.5.-</ecNumber>
    </recommendedName>
</protein>
<comment type="function">
    <text evidence="5 7">Allows the formation of correctly charged Gln-tRNA(Gln) through the transamidation of misacylated Glu-tRNA(Gln) in organisms which lack glutaminyl-tRNA synthetase. The reaction takes place in the presence of glutamine and ATP through an activated gamma-phospho-Glu-tRNA(Gln). The GatDE system is specific for glutamate and does not act on aspartate.</text>
</comment>
<dbReference type="PROSITE" id="PS00917">
    <property type="entry name" value="ASN_GLN_ASE_2"/>
    <property type="match status" value="1"/>
</dbReference>
<sequence>MSDVLPGYKGKIREILESMGIYIGCKIKITLGNNFVIYGLLMPKHELSHSDIIVLKLDNGYNIGIDIEKVSSIDVVECREKATTEKTPRRSEITLKEIPTVKILGCGGTIASKVEYETGAVKPAITPEEILELIPELKGLANYKVDVLFNILSEDMTPQHWEIIAKSLLKSIKEGVNGIVVTHGTDTMGYTSAAIAFALRNLPMPVAFVGAQRSSDRPSTDAALNLLAAVITTLKAPFAESVVVMHASPSDAEAYIHRGVKVRKLHSSRRDAFQTVNDLPLALVDLQNREIHVINDRYIRRKSVEDLVPIIGFDDRVAIIKAYPGIQSEIIDALVDKKFHGIVIEGTGLGHMGSYTINSIKRAIEEGIAVVMTTQTVFGRVNMNVYTTGRRLLEIGVIPGEDMLTETAYVKLSWVLAQVRDLRRVREMMLTNYVNEINTRHTANMFIDLGIKLPKR</sequence>
<dbReference type="EC" id="6.3.5.-" evidence="5 7"/>
<proteinExistence type="inferred from homology"/>
<evidence type="ECO:0000256" key="6">
    <source>
        <dbReference type="PROSITE-ProRule" id="PRU10100"/>
    </source>
</evidence>
<dbReference type="GO" id="GO:0016740">
    <property type="term" value="F:transferase activity"/>
    <property type="evidence" value="ECO:0007669"/>
    <property type="project" value="UniProtKB-KW"/>
</dbReference>
<keyword evidence="2 5" id="KW-0547">Nucleotide-binding</keyword>
<evidence type="ECO:0000259" key="8">
    <source>
        <dbReference type="Pfam" id="PF00710"/>
    </source>
</evidence>
<dbReference type="PROSITE" id="PS51732">
    <property type="entry name" value="ASN_GLN_ASE_3"/>
    <property type="match status" value="1"/>
</dbReference>
<comment type="catalytic activity">
    <reaction evidence="5 7">
        <text>L-glutamyl-tRNA(Gln) + L-glutamine + ATP + H2O = L-glutaminyl-tRNA(Gln) + L-glutamate + ADP + phosphate + H(+)</text>
        <dbReference type="Rhea" id="RHEA:17521"/>
        <dbReference type="Rhea" id="RHEA-COMP:9681"/>
        <dbReference type="Rhea" id="RHEA-COMP:9684"/>
        <dbReference type="ChEBI" id="CHEBI:15377"/>
        <dbReference type="ChEBI" id="CHEBI:15378"/>
        <dbReference type="ChEBI" id="CHEBI:29985"/>
        <dbReference type="ChEBI" id="CHEBI:30616"/>
        <dbReference type="ChEBI" id="CHEBI:43474"/>
        <dbReference type="ChEBI" id="CHEBI:58359"/>
        <dbReference type="ChEBI" id="CHEBI:78520"/>
        <dbReference type="ChEBI" id="CHEBI:78521"/>
        <dbReference type="ChEBI" id="CHEBI:456216"/>
    </reaction>
</comment>
<evidence type="ECO:0000259" key="10">
    <source>
        <dbReference type="Pfam" id="PF18195"/>
    </source>
</evidence>
<dbReference type="AlphaFoldDB" id="A0A7C4JIM0"/>
<keyword evidence="3 5" id="KW-0067">ATP-binding</keyword>
<feature type="active site" evidence="5">
    <location>
        <position position="109"/>
    </location>
</feature>
<dbReference type="InterPro" id="IPR040919">
    <property type="entry name" value="Asparaginase_C"/>
</dbReference>
<dbReference type="GO" id="GO:0006450">
    <property type="term" value="P:regulation of translational fidelity"/>
    <property type="evidence" value="ECO:0007669"/>
    <property type="project" value="InterPro"/>
</dbReference>
<keyword evidence="12" id="KW-0808">Transferase</keyword>
<dbReference type="InterPro" id="IPR037152">
    <property type="entry name" value="L-asparaginase_N_sf"/>
</dbReference>
<evidence type="ECO:0000256" key="2">
    <source>
        <dbReference type="ARBA" id="ARBA00022741"/>
    </source>
</evidence>
<dbReference type="NCBIfam" id="TIGR00519">
    <property type="entry name" value="asnASE_I"/>
    <property type="match status" value="1"/>
</dbReference>
<dbReference type="GO" id="GO:0005524">
    <property type="term" value="F:ATP binding"/>
    <property type="evidence" value="ECO:0007669"/>
    <property type="project" value="UniProtKB-KW"/>
</dbReference>
<dbReference type="Pfam" id="PF00710">
    <property type="entry name" value="Asparaginase"/>
    <property type="match status" value="1"/>
</dbReference>
<dbReference type="SMART" id="SM00870">
    <property type="entry name" value="Asparaginase"/>
    <property type="match status" value="1"/>
</dbReference>
<feature type="domain" description="Asparaginase/glutaminase C-terminal" evidence="9">
    <location>
        <begin position="316"/>
        <end position="429"/>
    </location>
</feature>
<dbReference type="InterPro" id="IPR006033">
    <property type="entry name" value="AsnA_fam"/>
</dbReference>
<dbReference type="PANTHER" id="PTHR11707:SF28">
    <property type="entry name" value="60 KDA LYSOPHOSPHOLIPASE"/>
    <property type="match status" value="1"/>
</dbReference>
<dbReference type="InterPro" id="IPR037222">
    <property type="entry name" value="GatD_N_sf"/>
</dbReference>
<dbReference type="Gene3D" id="3.40.50.1170">
    <property type="entry name" value="L-asparaginase, N-terminal domain"/>
    <property type="match status" value="1"/>
</dbReference>
<evidence type="ECO:0000259" key="9">
    <source>
        <dbReference type="Pfam" id="PF17763"/>
    </source>
</evidence>
<reference evidence="12" key="1">
    <citation type="journal article" date="2020" name="mSystems">
        <title>Genome- and Community-Level Interaction Insights into Carbon Utilization and Element Cycling Functions of Hydrothermarchaeota in Hydrothermal Sediment.</title>
        <authorList>
            <person name="Zhou Z."/>
            <person name="Liu Y."/>
            <person name="Xu W."/>
            <person name="Pan J."/>
            <person name="Luo Z.H."/>
            <person name="Li M."/>
        </authorList>
    </citation>
    <scope>NUCLEOTIDE SEQUENCE [LARGE SCALE GENOMIC DNA]</scope>
    <source>
        <strain evidence="12">SpSt-637</strain>
        <strain evidence="11">SpSt-667</strain>
    </source>
</reference>
<dbReference type="GO" id="GO:0050567">
    <property type="term" value="F:glutaminyl-tRNA synthase (glutamine-hydrolyzing) activity"/>
    <property type="evidence" value="ECO:0007669"/>
    <property type="project" value="UniProtKB-UniRule"/>
</dbReference>
<evidence type="ECO:0000256" key="3">
    <source>
        <dbReference type="ARBA" id="ARBA00022840"/>
    </source>
</evidence>
<dbReference type="InterPro" id="IPR027475">
    <property type="entry name" value="Asparaginase/glutaminase_AS2"/>
</dbReference>
<dbReference type="InterPro" id="IPR006034">
    <property type="entry name" value="Asparaginase/glutaminase-like"/>
</dbReference>
<gene>
    <name evidence="5 12" type="primary">gatD</name>
    <name evidence="12" type="ORF">ENU08_01350</name>
    <name evidence="11" type="ORF">ENU41_07440</name>
</gene>
<dbReference type="InterPro" id="IPR040918">
    <property type="entry name" value="GatD_N"/>
</dbReference>
<dbReference type="PRINTS" id="PR00139">
    <property type="entry name" value="ASNGLNASE"/>
</dbReference>
<dbReference type="SUPFAM" id="SSF141300">
    <property type="entry name" value="GatD N-terminal domain-like"/>
    <property type="match status" value="1"/>
</dbReference>
<evidence type="ECO:0000313" key="11">
    <source>
        <dbReference type="EMBL" id="HGQ36488.1"/>
    </source>
</evidence>
<evidence type="ECO:0000313" key="12">
    <source>
        <dbReference type="EMBL" id="HGQ63876.1"/>
    </source>
</evidence>
<feature type="domain" description="L-asparaginase N-terminal" evidence="8">
    <location>
        <begin position="101"/>
        <end position="294"/>
    </location>
</feature>
<dbReference type="PIRSF" id="PIRSF500175">
    <property type="entry name" value="Glu_ADT_D"/>
    <property type="match status" value="1"/>
</dbReference>
<evidence type="ECO:0000256" key="4">
    <source>
        <dbReference type="ARBA" id="ARBA00022917"/>
    </source>
</evidence>
<accession>A0A7C4JIM0</accession>
<dbReference type="PANTHER" id="PTHR11707">
    <property type="entry name" value="L-ASPARAGINASE"/>
    <property type="match status" value="1"/>
</dbReference>
<comment type="caution">
    <text evidence="12">The sequence shown here is derived from an EMBL/GenBank/DDBJ whole genome shotgun (WGS) entry which is preliminary data.</text>
</comment>
<dbReference type="EMBL" id="DTBD01000009">
    <property type="protein sequence ID" value="HGQ63876.1"/>
    <property type="molecule type" value="Genomic_DNA"/>
</dbReference>
<comment type="subunit">
    <text evidence="5 7">Heterodimer of GatD and GatE.</text>
</comment>
<feature type="active site" evidence="5 6">
    <location>
        <position position="185"/>
    </location>
</feature>
<dbReference type="CDD" id="cd08962">
    <property type="entry name" value="GatD"/>
    <property type="match status" value="1"/>
</dbReference>
<name>A0A7C4JIM0_9CREN</name>
<keyword evidence="4 5" id="KW-0648">Protein biosynthesis</keyword>
<dbReference type="GO" id="GO:0006520">
    <property type="term" value="P:amino acid metabolic process"/>
    <property type="evidence" value="ECO:0007669"/>
    <property type="project" value="InterPro"/>
</dbReference>
<dbReference type="GO" id="GO:0006412">
    <property type="term" value="P:translation"/>
    <property type="evidence" value="ECO:0007669"/>
    <property type="project" value="UniProtKB-UniRule"/>
</dbReference>